<dbReference type="AlphaFoldDB" id="A0A7J7DKS0"/>
<sequence length="115" mass="13350">MILQHMITVNPRQFLVRKMSVNSPWTSLNCFRFIYSTRIGWPSTSEDKKTIVDEFITAAMQKYKYPWTVSGPPIQIFDCGNELCNGAILNLKFGMVFNLFYLSDISLCSKYSNWT</sequence>
<name>A0A7J7DKS0_TRIWF</name>
<dbReference type="InParanoid" id="A0A7J7DKS0"/>
<gene>
    <name evidence="1" type="ORF">HS088_TW06G01009</name>
</gene>
<dbReference type="EMBL" id="JAAARO010000006">
    <property type="protein sequence ID" value="KAF5746834.1"/>
    <property type="molecule type" value="Genomic_DNA"/>
</dbReference>
<protein>
    <submittedName>
        <fullName evidence="1">Uncharacterized protein</fullName>
    </submittedName>
</protein>
<evidence type="ECO:0000313" key="1">
    <source>
        <dbReference type="EMBL" id="KAF5746834.1"/>
    </source>
</evidence>
<organism evidence="1 2">
    <name type="scientific">Tripterygium wilfordii</name>
    <name type="common">Thunder God vine</name>
    <dbReference type="NCBI Taxonomy" id="458696"/>
    <lineage>
        <taxon>Eukaryota</taxon>
        <taxon>Viridiplantae</taxon>
        <taxon>Streptophyta</taxon>
        <taxon>Embryophyta</taxon>
        <taxon>Tracheophyta</taxon>
        <taxon>Spermatophyta</taxon>
        <taxon>Magnoliopsida</taxon>
        <taxon>eudicotyledons</taxon>
        <taxon>Gunneridae</taxon>
        <taxon>Pentapetalae</taxon>
        <taxon>rosids</taxon>
        <taxon>fabids</taxon>
        <taxon>Celastrales</taxon>
        <taxon>Celastraceae</taxon>
        <taxon>Tripterygium</taxon>
    </lineage>
</organism>
<comment type="caution">
    <text evidence="1">The sequence shown here is derived from an EMBL/GenBank/DDBJ whole genome shotgun (WGS) entry which is preliminary data.</text>
</comment>
<evidence type="ECO:0000313" key="2">
    <source>
        <dbReference type="Proteomes" id="UP000593562"/>
    </source>
</evidence>
<accession>A0A7J7DKS0</accession>
<proteinExistence type="predicted"/>
<keyword evidence="2" id="KW-1185">Reference proteome</keyword>
<dbReference type="Proteomes" id="UP000593562">
    <property type="component" value="Unassembled WGS sequence"/>
</dbReference>
<reference evidence="1 2" key="1">
    <citation type="journal article" date="2020" name="Nat. Commun.">
        <title>Genome of Tripterygium wilfordii and identification of cytochrome P450 involved in triptolide biosynthesis.</title>
        <authorList>
            <person name="Tu L."/>
            <person name="Su P."/>
            <person name="Zhang Z."/>
            <person name="Gao L."/>
            <person name="Wang J."/>
            <person name="Hu T."/>
            <person name="Zhou J."/>
            <person name="Zhang Y."/>
            <person name="Zhao Y."/>
            <person name="Liu Y."/>
            <person name="Song Y."/>
            <person name="Tong Y."/>
            <person name="Lu Y."/>
            <person name="Yang J."/>
            <person name="Xu C."/>
            <person name="Jia M."/>
            <person name="Peters R.J."/>
            <person name="Huang L."/>
            <person name="Gao W."/>
        </authorList>
    </citation>
    <scope>NUCLEOTIDE SEQUENCE [LARGE SCALE GENOMIC DNA]</scope>
    <source>
        <strain evidence="2">cv. XIE 37</strain>
        <tissue evidence="1">Leaf</tissue>
    </source>
</reference>